<evidence type="ECO:0000313" key="13">
    <source>
        <dbReference type="Proteomes" id="UP000626109"/>
    </source>
</evidence>
<dbReference type="PROSITE" id="PS50088">
    <property type="entry name" value="ANK_REPEAT"/>
    <property type="match status" value="1"/>
</dbReference>
<evidence type="ECO:0000256" key="2">
    <source>
        <dbReference type="ARBA" id="ARBA00022527"/>
    </source>
</evidence>
<reference evidence="12" key="1">
    <citation type="submission" date="2021-02" db="EMBL/GenBank/DDBJ databases">
        <authorList>
            <person name="Dougan E. K."/>
            <person name="Rhodes N."/>
            <person name="Thang M."/>
            <person name="Chan C."/>
        </authorList>
    </citation>
    <scope>NUCLEOTIDE SEQUENCE</scope>
</reference>
<evidence type="ECO:0000256" key="10">
    <source>
        <dbReference type="SAM" id="MobiDB-lite"/>
    </source>
</evidence>
<sequence>MGFHSLCDVQLWCNALPEGQALPSGWLGSWLRWLGCAAGVAVDPLNRSTSWPCLQDAETVRAATISRPDCLAARLSNGNRRIPPEYWAMTLGQWITFLDACRVHSSWPAIEARGGEANLHDMNEHFVKPWTRGLGASVALLMNSKRPHKASIMISHSWMGAIQESREALEEWFRIHELAHSEKVWFCLYANYQPGDEPGDCGPTMAEQLNQMPFARVIAAVKDGVGMVVLHTSCAEVYTRSWCVYEIDAATAESAGVFGATSKTFMQMSLVDAASLSVDSASAQCSQEGDAEMIRNAVLARGSFQRIDQVVYGFRLAMLLALKVRSGDIKSCQELLAAHADPNGVDARGRTCLHAAAYNSDLGVVRLLLQHKAQCASCDVEGRCAAHILPLTVDDDGRSLDMFRELAPTEEVLSLVDLAGVSVFQRFALFATSRGWRTAEEYAEELQMSMGFELRPPCKSKLLRGDTMSPLESECHRGVEMHIFDGRFVHIPVWDVEGSDVDVLYLAISEVPWVLQKCAIDVVARSVCAAHKAKLTVLTLNGALRLTPESSLADFLTGLCDLIEALKLRTPFYLLDDSIGTATQLMWLLKGKLAGALVLNHGRTFSHEYIESAAYETLKGYGRKIAAWAGLRDSKELAKSQARNGAFAVDEEDKLRLTEQLEAAMTDADEQYWDFMEAMVPWAVSGLSEAMQGLPPLSAFHCIIACGACSPAVVIQESTRRLQRQQLPYAELVYIQESNIYWALEGAKQAEAVAGLVHDLLDRSVVSPTSCTRTYTEAPSAESTSMLPLCLLYRWVTMPGAFPQTPDLNTGGIKVSAQEHHLFTRCVLHFFILLICPDVIRGQRDPSAKARQRDPSAKAREARPQRDPSAKARKHESNLSSKARGAGTYTEGGSSSSSSQAVSLFELCAGHRLTLSGPCTLEEQLHKRVGASLCLPAPDEQLGTGGTLLSRLEVAVERGLASRTSAAGGTAPLVLAALCPCLPEQEALAVLDGMAAALAVLHQIGVVHYDVKSENILLGADDVWKLGDFGSASERTFTLFGAPRRLLLEAEEFVHGRCTPIYRSPEVADVHLRWPIGPKADIFALGCVLFATMTGVHPFPMDSALANIQARFQLPPEADAAYSDALGRWVRRLLAREPGDRPSAAELSAEVEGFKSSGTEPRTGRRAEVQVEASSAAEFAEPDWVADFSALPPPPGPAAVPDASSSEPWLGPNVSSNKRVDSVTVESTVDSLLDTEPITAAPVSERGSDRDPGLSPSPETLAAALPALESGAQEVKNGLQEQPEPLQSSEKGRPKDEEAELLPSALPLEGPAGQESDGDRPPSQHQVENLEQDSMNFRQDSQRPEKQSLDQFASSEVLAEELPLPVSLGLPVQASAPPKIQMPLPVVAPTAGSVVGVASQQSDGQALVLVPATPGSKVPDVRPSGSRRLLPCFCSKVQAERPPKSPVHMASDAFPELGRLANDRDSRDSSLHHRLDHAEAAELPLRLRRDELTAKAVDVREARSRRARTMVSEAIAEHFQRPTSSASSSCARPIPMWQQPPNPQESLQSDIREVVKGYSGPVPAAQVSSSAVPVPFKEAVRMPRSMKIQPLLDAGSRGVEMSSSASTPSGAHLLERHRQLLQQPQQRPSQITRNPSEYPASLQSALGFPEKLPGCFSPRVEEPAASEVNLSDAARKKQEAVRKLLLREVKLEELPEELRGKEEVVLAALQVDGLALQHASTELQGDRAIVLTAVSENGLALSHASAVVRQDKEILTAAVRQAGGAALQFASEGRRSDQELTLEALAADPDAVRFVARNLLDNKEFVLAAAPLSRRVFEKASFRLKRDRQLVLQMVTLDPEAFLFAAWELRCDRDFVLAAVSLRGCAIAHASPALQRDPAVLSAAICNDPSAAAAVL</sequence>
<feature type="region of interest" description="Disordered" evidence="10">
    <location>
        <begin position="1275"/>
        <end position="1328"/>
    </location>
</feature>
<dbReference type="Gene3D" id="1.10.510.10">
    <property type="entry name" value="Transferase(Phosphotransferase) domain 1"/>
    <property type="match status" value="1"/>
</dbReference>
<dbReference type="PANTHER" id="PTHR22967:SF57">
    <property type="entry name" value="AUXILIN, ISOFORM A-RELATED"/>
    <property type="match status" value="1"/>
</dbReference>
<comment type="caution">
    <text evidence="12">The sequence shown here is derived from an EMBL/GenBank/DDBJ whole genome shotgun (WGS) entry which is preliminary data.</text>
</comment>
<gene>
    <name evidence="12" type="ORF">PGLA2088_LOCUS23264</name>
</gene>
<feature type="region of interest" description="Disordered" evidence="10">
    <location>
        <begin position="1621"/>
        <end position="1640"/>
    </location>
</feature>
<dbReference type="GO" id="GO:0005737">
    <property type="term" value="C:cytoplasm"/>
    <property type="evidence" value="ECO:0007669"/>
    <property type="project" value="TreeGrafter"/>
</dbReference>
<protein>
    <recommendedName>
        <fullName evidence="1">non-specific serine/threonine protein kinase</fullName>
        <ecNumber evidence="1">2.7.11.1</ecNumber>
    </recommendedName>
</protein>
<feature type="region of interest" description="Disordered" evidence="10">
    <location>
        <begin position="1518"/>
        <end position="1545"/>
    </location>
</feature>
<evidence type="ECO:0000256" key="9">
    <source>
        <dbReference type="PROSITE-ProRule" id="PRU00023"/>
    </source>
</evidence>
<dbReference type="SUPFAM" id="SSF56112">
    <property type="entry name" value="Protein kinase-like (PK-like)"/>
    <property type="match status" value="1"/>
</dbReference>
<dbReference type="PANTHER" id="PTHR22967">
    <property type="entry name" value="SERINE/THREONINE PROTEIN KINASE"/>
    <property type="match status" value="1"/>
</dbReference>
<dbReference type="InterPro" id="IPR002110">
    <property type="entry name" value="Ankyrin_rpt"/>
</dbReference>
<keyword evidence="9" id="KW-0040">ANK repeat</keyword>
<evidence type="ECO:0000259" key="11">
    <source>
        <dbReference type="PROSITE" id="PS50011"/>
    </source>
</evidence>
<dbReference type="Gene3D" id="1.25.40.20">
    <property type="entry name" value="Ankyrin repeat-containing domain"/>
    <property type="match status" value="1"/>
</dbReference>
<dbReference type="Pfam" id="PF00069">
    <property type="entry name" value="Pkinase"/>
    <property type="match status" value="1"/>
</dbReference>
<keyword evidence="4" id="KW-0547">Nucleotide-binding</keyword>
<evidence type="ECO:0000256" key="5">
    <source>
        <dbReference type="ARBA" id="ARBA00022777"/>
    </source>
</evidence>
<comment type="catalytic activity">
    <reaction evidence="8">
        <text>L-seryl-[protein] + ATP = O-phospho-L-seryl-[protein] + ADP + H(+)</text>
        <dbReference type="Rhea" id="RHEA:17989"/>
        <dbReference type="Rhea" id="RHEA-COMP:9863"/>
        <dbReference type="Rhea" id="RHEA-COMP:11604"/>
        <dbReference type="ChEBI" id="CHEBI:15378"/>
        <dbReference type="ChEBI" id="CHEBI:29999"/>
        <dbReference type="ChEBI" id="CHEBI:30616"/>
        <dbReference type="ChEBI" id="CHEBI:83421"/>
        <dbReference type="ChEBI" id="CHEBI:456216"/>
        <dbReference type="EC" id="2.7.11.1"/>
    </reaction>
</comment>
<dbReference type="PROSITE" id="PS00108">
    <property type="entry name" value="PROTEIN_KINASE_ST"/>
    <property type="match status" value="1"/>
</dbReference>
<feature type="region of interest" description="Disordered" evidence="10">
    <location>
        <begin position="1141"/>
        <end position="1174"/>
    </location>
</feature>
<feature type="compositionally biased region" description="Polar residues" evidence="10">
    <location>
        <begin position="1521"/>
        <end position="1530"/>
    </location>
</feature>
<dbReference type="EMBL" id="CAJNNW010026153">
    <property type="protein sequence ID" value="CAE8683059.1"/>
    <property type="molecule type" value="Genomic_DNA"/>
</dbReference>
<keyword evidence="3" id="KW-0808">Transferase</keyword>
<dbReference type="Proteomes" id="UP000626109">
    <property type="component" value="Unassembled WGS sequence"/>
</dbReference>
<evidence type="ECO:0000256" key="1">
    <source>
        <dbReference type="ARBA" id="ARBA00012513"/>
    </source>
</evidence>
<accession>A0A813JR50</accession>
<evidence type="ECO:0000256" key="7">
    <source>
        <dbReference type="ARBA" id="ARBA00047899"/>
    </source>
</evidence>
<keyword evidence="5" id="KW-0418">Kinase</keyword>
<dbReference type="Pfam" id="PF13475">
    <property type="entry name" value="DUF4116"/>
    <property type="match status" value="2"/>
</dbReference>
<dbReference type="Pfam" id="PF12796">
    <property type="entry name" value="Ank_2"/>
    <property type="match status" value="1"/>
</dbReference>
<comment type="catalytic activity">
    <reaction evidence="7">
        <text>L-threonyl-[protein] + ATP = O-phospho-L-threonyl-[protein] + ADP + H(+)</text>
        <dbReference type="Rhea" id="RHEA:46608"/>
        <dbReference type="Rhea" id="RHEA-COMP:11060"/>
        <dbReference type="Rhea" id="RHEA-COMP:11605"/>
        <dbReference type="ChEBI" id="CHEBI:15378"/>
        <dbReference type="ChEBI" id="CHEBI:30013"/>
        <dbReference type="ChEBI" id="CHEBI:30616"/>
        <dbReference type="ChEBI" id="CHEBI:61977"/>
        <dbReference type="ChEBI" id="CHEBI:456216"/>
        <dbReference type="EC" id="2.7.11.1"/>
    </reaction>
</comment>
<dbReference type="InterPro" id="IPR000719">
    <property type="entry name" value="Prot_kinase_dom"/>
</dbReference>
<evidence type="ECO:0000256" key="6">
    <source>
        <dbReference type="ARBA" id="ARBA00022840"/>
    </source>
</evidence>
<dbReference type="PROSITE" id="PS50011">
    <property type="entry name" value="PROTEIN_KINASE_DOM"/>
    <property type="match status" value="1"/>
</dbReference>
<evidence type="ECO:0000256" key="3">
    <source>
        <dbReference type="ARBA" id="ARBA00022679"/>
    </source>
</evidence>
<feature type="region of interest" description="Disordered" evidence="10">
    <location>
        <begin position="844"/>
        <end position="897"/>
    </location>
</feature>
<proteinExistence type="predicted"/>
<dbReference type="InterPro" id="IPR011009">
    <property type="entry name" value="Kinase-like_dom_sf"/>
</dbReference>
<feature type="region of interest" description="Disordered" evidence="10">
    <location>
        <begin position="1186"/>
        <end position="1259"/>
    </location>
</feature>
<dbReference type="InterPro" id="IPR036770">
    <property type="entry name" value="Ankyrin_rpt-contain_sf"/>
</dbReference>
<keyword evidence="6" id="KW-0067">ATP-binding</keyword>
<name>A0A813JR50_POLGL</name>
<feature type="domain" description="Protein kinase" evidence="11">
    <location>
        <begin position="802"/>
        <end position="1154"/>
    </location>
</feature>
<dbReference type="SMART" id="SM00248">
    <property type="entry name" value="ANK"/>
    <property type="match status" value="2"/>
</dbReference>
<dbReference type="GO" id="GO:0005524">
    <property type="term" value="F:ATP binding"/>
    <property type="evidence" value="ECO:0007669"/>
    <property type="project" value="UniProtKB-KW"/>
</dbReference>
<feature type="repeat" description="ANK" evidence="9">
    <location>
        <begin position="348"/>
        <end position="380"/>
    </location>
</feature>
<dbReference type="SMART" id="SM00220">
    <property type="entry name" value="S_TKc"/>
    <property type="match status" value="1"/>
</dbReference>
<evidence type="ECO:0000313" key="12">
    <source>
        <dbReference type="EMBL" id="CAE8683059.1"/>
    </source>
</evidence>
<dbReference type="SUPFAM" id="SSF48403">
    <property type="entry name" value="Ankyrin repeat"/>
    <property type="match status" value="1"/>
</dbReference>
<organism evidence="12 13">
    <name type="scientific">Polarella glacialis</name>
    <name type="common">Dinoflagellate</name>
    <dbReference type="NCBI Taxonomy" id="89957"/>
    <lineage>
        <taxon>Eukaryota</taxon>
        <taxon>Sar</taxon>
        <taxon>Alveolata</taxon>
        <taxon>Dinophyceae</taxon>
        <taxon>Suessiales</taxon>
        <taxon>Suessiaceae</taxon>
        <taxon>Polarella</taxon>
    </lineage>
</organism>
<evidence type="ECO:0000256" key="4">
    <source>
        <dbReference type="ARBA" id="ARBA00022741"/>
    </source>
</evidence>
<evidence type="ECO:0000256" key="8">
    <source>
        <dbReference type="ARBA" id="ARBA00048679"/>
    </source>
</evidence>
<feature type="compositionally biased region" description="Basic and acidic residues" evidence="10">
    <location>
        <begin position="844"/>
        <end position="870"/>
    </location>
</feature>
<dbReference type="PROSITE" id="PS50297">
    <property type="entry name" value="ANK_REP_REGION"/>
    <property type="match status" value="1"/>
</dbReference>
<keyword evidence="2" id="KW-0723">Serine/threonine-protein kinase</keyword>
<dbReference type="GO" id="GO:0004674">
    <property type="term" value="F:protein serine/threonine kinase activity"/>
    <property type="evidence" value="ECO:0007669"/>
    <property type="project" value="UniProtKB-KW"/>
</dbReference>
<dbReference type="InterPro" id="IPR008271">
    <property type="entry name" value="Ser/Thr_kinase_AS"/>
</dbReference>
<dbReference type="InterPro" id="IPR025197">
    <property type="entry name" value="DUF4116"/>
</dbReference>
<feature type="compositionally biased region" description="Low complexity" evidence="10">
    <location>
        <begin position="1222"/>
        <end position="1231"/>
    </location>
</feature>
<dbReference type="EC" id="2.7.11.1" evidence="1"/>
<feature type="compositionally biased region" description="Low complexity" evidence="10">
    <location>
        <begin position="1301"/>
        <end position="1313"/>
    </location>
</feature>